<comment type="function">
    <text evidence="2">May be involved in photosynthetic membrane biogenesis.</text>
</comment>
<dbReference type="PANTHER" id="PTHR34793:SF1">
    <property type="entry name" value="PROTEIN THYLAKOID FORMATION 1, CHLOROPLASTIC"/>
    <property type="match status" value="1"/>
</dbReference>
<protein>
    <recommendedName>
        <fullName evidence="2">Protein Thf1</fullName>
    </recommendedName>
</protein>
<dbReference type="HAMAP" id="MF_01843">
    <property type="entry name" value="Thf1"/>
    <property type="match status" value="1"/>
</dbReference>
<evidence type="ECO:0000256" key="1">
    <source>
        <dbReference type="ARBA" id="ARBA00023054"/>
    </source>
</evidence>
<evidence type="ECO:0000313" key="5">
    <source>
        <dbReference type="Proteomes" id="UP000031561"/>
    </source>
</evidence>
<feature type="region of interest" description="Disordered" evidence="3">
    <location>
        <begin position="216"/>
        <end position="248"/>
    </location>
</feature>
<evidence type="ECO:0000256" key="2">
    <source>
        <dbReference type="HAMAP-Rule" id="MF_01843"/>
    </source>
</evidence>
<dbReference type="PANTHER" id="PTHR34793">
    <property type="entry name" value="PROTEIN THYLAKOID FORMATION 1, CHLOROPLASTIC"/>
    <property type="match status" value="1"/>
</dbReference>
<comment type="similarity">
    <text evidence="2">Belongs to the THF1 family.</text>
</comment>
<gene>
    <name evidence="4" type="primary">psb29</name>
    <name evidence="2" type="synonym">thf1</name>
    <name evidence="4" type="ORF">QQ91_0013555</name>
</gene>
<dbReference type="AlphaFoldDB" id="A0ABD4T5N3"/>
<keyword evidence="1 2" id="KW-0175">Coiled coil</keyword>
<evidence type="ECO:0000256" key="3">
    <source>
        <dbReference type="SAM" id="MobiDB-lite"/>
    </source>
</evidence>
<dbReference type="InterPro" id="IPR017499">
    <property type="entry name" value="Thf1"/>
</dbReference>
<dbReference type="RefSeq" id="WP_166275446.1">
    <property type="nucleotide sequence ID" value="NZ_JTHE03000079.1"/>
</dbReference>
<accession>A0ABD4T5N3</accession>
<reference evidence="4 5" key="1">
    <citation type="journal article" date="2015" name="Genome Announc.">
        <title>Draft Genome Sequence of Filamentous Marine Cyanobacterium Lyngbya confervoides Strain BDU141951.</title>
        <authorList>
            <person name="Chandrababunaidu M.M."/>
            <person name="Sen D."/>
            <person name="Tripathy S."/>
        </authorList>
    </citation>
    <scope>NUCLEOTIDE SEQUENCE [LARGE SCALE GENOMIC DNA]</scope>
    <source>
        <strain evidence="4 5">BDU141951</strain>
    </source>
</reference>
<name>A0ABD4T5N3_9CYAN</name>
<proteinExistence type="inferred from homology"/>
<comment type="caution">
    <text evidence="4">The sequence shown here is derived from an EMBL/GenBank/DDBJ whole genome shotgun (WGS) entry which is preliminary data.</text>
</comment>
<dbReference type="Proteomes" id="UP000031561">
    <property type="component" value="Unassembled WGS sequence"/>
</dbReference>
<dbReference type="NCBIfam" id="TIGR03060">
    <property type="entry name" value="PS_II_psb29"/>
    <property type="match status" value="1"/>
</dbReference>
<sequence>MNTLPTVSDTKRAFYSRHTRPVNSVYRRVVEELLVEMHLLRVNADFRYDAIYALGIVTSFNRFMEGYEPAADVDSIFEALVRAEALEPETIKSNAKHLLETVRPQSLSQLMDWFTSAATSGGGEFESQIKAIADSPSFKYSRLFGIGLYTLLETVAPEAIKSEETLKENLTTLGTILPLSLDKLTKDIEFYRANLEKVQQARQTLADIVEADRKRNAQRLAEQQSPREVEASSAPSETGEESSSAPSN</sequence>
<evidence type="ECO:0000313" key="4">
    <source>
        <dbReference type="EMBL" id="MCM1983842.1"/>
    </source>
</evidence>
<keyword evidence="5" id="KW-1185">Reference proteome</keyword>
<dbReference type="EMBL" id="JTHE03000079">
    <property type="protein sequence ID" value="MCM1983842.1"/>
    <property type="molecule type" value="Genomic_DNA"/>
</dbReference>
<organism evidence="4 5">
    <name type="scientific">Lyngbya confervoides BDU141951</name>
    <dbReference type="NCBI Taxonomy" id="1574623"/>
    <lineage>
        <taxon>Bacteria</taxon>
        <taxon>Bacillati</taxon>
        <taxon>Cyanobacteriota</taxon>
        <taxon>Cyanophyceae</taxon>
        <taxon>Oscillatoriophycideae</taxon>
        <taxon>Oscillatoriales</taxon>
        <taxon>Microcoleaceae</taxon>
        <taxon>Lyngbya</taxon>
    </lineage>
</organism>
<feature type="compositionally biased region" description="Polar residues" evidence="3">
    <location>
        <begin position="233"/>
        <end position="248"/>
    </location>
</feature>
<dbReference type="Pfam" id="PF11264">
    <property type="entry name" value="ThylakoidFormat"/>
    <property type="match status" value="1"/>
</dbReference>